<dbReference type="PIRSF" id="PIRSF007871">
    <property type="entry name" value="Cox20"/>
    <property type="match status" value="1"/>
</dbReference>
<proteinExistence type="inferred from homology"/>
<protein>
    <recommendedName>
        <fullName evidence="3 9">Cytochrome c oxidase assembly protein COX20, mitochondrial</fullName>
    </recommendedName>
</protein>
<dbReference type="EMBL" id="OZ004260">
    <property type="protein sequence ID" value="CAK7920791.1"/>
    <property type="molecule type" value="Genomic_DNA"/>
</dbReference>
<evidence type="ECO:0000256" key="10">
    <source>
        <dbReference type="SAM" id="MobiDB-lite"/>
    </source>
</evidence>
<dbReference type="Pfam" id="PF12597">
    <property type="entry name" value="Cox20"/>
    <property type="match status" value="1"/>
</dbReference>
<keyword evidence="6" id="KW-1133">Transmembrane helix</keyword>
<dbReference type="InterPro" id="IPR022533">
    <property type="entry name" value="Cox20"/>
</dbReference>
<keyword evidence="5 9" id="KW-0999">Mitochondrion inner membrane</keyword>
<gene>
    <name evidence="11" type="primary">COX20</name>
    <name evidence="11" type="ORF">CAAN4_H06612</name>
</gene>
<dbReference type="PANTHER" id="PTHR31586">
    <property type="entry name" value="CYTOCHROME C OXIDASE PROTEIN 20"/>
    <property type="match status" value="1"/>
</dbReference>
<organism evidence="11 12">
    <name type="scientific">[Candida] anglica</name>
    <dbReference type="NCBI Taxonomy" id="148631"/>
    <lineage>
        <taxon>Eukaryota</taxon>
        <taxon>Fungi</taxon>
        <taxon>Dikarya</taxon>
        <taxon>Ascomycota</taxon>
        <taxon>Saccharomycotina</taxon>
        <taxon>Pichiomycetes</taxon>
        <taxon>Debaryomycetaceae</taxon>
        <taxon>Kurtzmaniella</taxon>
    </lineage>
</organism>
<accession>A0ABP0EK49</accession>
<sequence>MGLFGGVPSRVSTVSEVPEQKDRYLEDLPPKFEDNETTSYQEDPTYTNVLSTIKMSDFSPNNMVMIPCFRDAMLTGFSAMGVLGVVTLLIHKNAGKAANWAVGGFFLGNIVGWEQCRSIRRKGFQNMERARQINQEKNTKKIEEAAQGDGLGTWEKLNNNSKKE</sequence>
<reference evidence="11 12" key="1">
    <citation type="submission" date="2024-01" db="EMBL/GenBank/DDBJ databases">
        <authorList>
            <consortium name="Genoscope - CEA"/>
            <person name="William W."/>
        </authorList>
    </citation>
    <scope>NUCLEOTIDE SEQUENCE [LARGE SCALE GENOMIC DNA]</scope>
    <source>
        <strain evidence="11 12">29B2s-10</strain>
    </source>
</reference>
<dbReference type="Proteomes" id="UP001497600">
    <property type="component" value="Chromosome H"/>
</dbReference>
<evidence type="ECO:0000256" key="3">
    <source>
        <dbReference type="ARBA" id="ARBA00017689"/>
    </source>
</evidence>
<comment type="function">
    <text evidence="9">Involved in the assembly of the cytochrome c oxidase complex.</text>
</comment>
<dbReference type="PANTHER" id="PTHR31586:SF1">
    <property type="entry name" value="CYTOCHROME C OXIDASE ASSEMBLY PROTEIN COX20, MITOCHONDRIAL"/>
    <property type="match status" value="1"/>
</dbReference>
<keyword evidence="4" id="KW-0812">Transmembrane</keyword>
<evidence type="ECO:0000256" key="8">
    <source>
        <dbReference type="ARBA" id="ARBA00023136"/>
    </source>
</evidence>
<evidence type="ECO:0000256" key="1">
    <source>
        <dbReference type="ARBA" id="ARBA00004273"/>
    </source>
</evidence>
<evidence type="ECO:0000313" key="12">
    <source>
        <dbReference type="Proteomes" id="UP001497600"/>
    </source>
</evidence>
<evidence type="ECO:0000256" key="7">
    <source>
        <dbReference type="ARBA" id="ARBA00023128"/>
    </source>
</evidence>
<keyword evidence="7 9" id="KW-0496">Mitochondrion</keyword>
<evidence type="ECO:0000256" key="2">
    <source>
        <dbReference type="ARBA" id="ARBA00009575"/>
    </source>
</evidence>
<comment type="similarity">
    <text evidence="2 9">Belongs to the COX20 family.</text>
</comment>
<comment type="subcellular location">
    <subcellularLocation>
        <location evidence="1 9">Mitochondrion inner membrane</location>
    </subcellularLocation>
</comment>
<evidence type="ECO:0000256" key="9">
    <source>
        <dbReference type="PIRNR" id="PIRNR007871"/>
    </source>
</evidence>
<evidence type="ECO:0000256" key="6">
    <source>
        <dbReference type="ARBA" id="ARBA00022989"/>
    </source>
</evidence>
<keyword evidence="8 9" id="KW-0472">Membrane</keyword>
<evidence type="ECO:0000256" key="5">
    <source>
        <dbReference type="ARBA" id="ARBA00022792"/>
    </source>
</evidence>
<keyword evidence="12" id="KW-1185">Reference proteome</keyword>
<evidence type="ECO:0000313" key="11">
    <source>
        <dbReference type="EMBL" id="CAK7920791.1"/>
    </source>
</evidence>
<feature type="region of interest" description="Disordered" evidence="10">
    <location>
        <begin position="135"/>
        <end position="164"/>
    </location>
</feature>
<evidence type="ECO:0000256" key="4">
    <source>
        <dbReference type="ARBA" id="ARBA00022692"/>
    </source>
</evidence>
<name>A0ABP0EK49_9ASCO</name>